<dbReference type="EMBL" id="BGZK01003696">
    <property type="protein sequence ID" value="GBP03760.1"/>
    <property type="molecule type" value="Genomic_DNA"/>
</dbReference>
<protein>
    <submittedName>
        <fullName evidence="2">Uncharacterized protein</fullName>
    </submittedName>
</protein>
<name>A0A4C1SRE2_EUMVA</name>
<dbReference type="AlphaFoldDB" id="A0A4C1SRE2"/>
<evidence type="ECO:0000256" key="1">
    <source>
        <dbReference type="SAM" id="MobiDB-lite"/>
    </source>
</evidence>
<dbReference type="Proteomes" id="UP000299102">
    <property type="component" value="Unassembled WGS sequence"/>
</dbReference>
<evidence type="ECO:0000313" key="3">
    <source>
        <dbReference type="Proteomes" id="UP000299102"/>
    </source>
</evidence>
<dbReference type="OrthoDB" id="7135634at2759"/>
<evidence type="ECO:0000313" key="2">
    <source>
        <dbReference type="EMBL" id="GBP03760.1"/>
    </source>
</evidence>
<reference evidence="2 3" key="1">
    <citation type="journal article" date="2019" name="Commun. Biol.">
        <title>The bagworm genome reveals a unique fibroin gene that provides high tensile strength.</title>
        <authorList>
            <person name="Kono N."/>
            <person name="Nakamura H."/>
            <person name="Ohtoshi R."/>
            <person name="Tomita M."/>
            <person name="Numata K."/>
            <person name="Arakawa K."/>
        </authorList>
    </citation>
    <scope>NUCLEOTIDE SEQUENCE [LARGE SCALE GENOMIC DNA]</scope>
</reference>
<sequence>MRAIARDTQLSKTRAGGKKRRRARADYGPAVAGAHSKNVLGEKWLERVCGVSVARRSRPPVDATGAECAPAATPSETPSRLRRAPAARALPFTRRRARLPWAAALPPQHGRAPPDRRRRRPARHPDADTLLFTTYQNYTLMRTHNFQ</sequence>
<feature type="region of interest" description="Disordered" evidence="1">
    <location>
        <begin position="98"/>
        <end position="127"/>
    </location>
</feature>
<gene>
    <name evidence="2" type="ORF">EVAR_70520_1</name>
</gene>
<accession>A0A4C1SRE2</accession>
<comment type="caution">
    <text evidence="2">The sequence shown here is derived from an EMBL/GenBank/DDBJ whole genome shotgun (WGS) entry which is preliminary data.</text>
</comment>
<proteinExistence type="predicted"/>
<feature type="region of interest" description="Disordered" evidence="1">
    <location>
        <begin position="56"/>
        <end position="83"/>
    </location>
</feature>
<organism evidence="2 3">
    <name type="scientific">Eumeta variegata</name>
    <name type="common">Bagworm moth</name>
    <name type="synonym">Eumeta japonica</name>
    <dbReference type="NCBI Taxonomy" id="151549"/>
    <lineage>
        <taxon>Eukaryota</taxon>
        <taxon>Metazoa</taxon>
        <taxon>Ecdysozoa</taxon>
        <taxon>Arthropoda</taxon>
        <taxon>Hexapoda</taxon>
        <taxon>Insecta</taxon>
        <taxon>Pterygota</taxon>
        <taxon>Neoptera</taxon>
        <taxon>Endopterygota</taxon>
        <taxon>Lepidoptera</taxon>
        <taxon>Glossata</taxon>
        <taxon>Ditrysia</taxon>
        <taxon>Tineoidea</taxon>
        <taxon>Psychidae</taxon>
        <taxon>Oiketicinae</taxon>
        <taxon>Eumeta</taxon>
    </lineage>
</organism>
<keyword evidence="3" id="KW-1185">Reference proteome</keyword>
<feature type="region of interest" description="Disordered" evidence="1">
    <location>
        <begin position="1"/>
        <end position="29"/>
    </location>
</feature>